<dbReference type="HOGENOM" id="CLU_2539783_0_0_10"/>
<dbReference type="AlphaFoldDB" id="C9LEH4"/>
<reference evidence="2" key="1">
    <citation type="submission" date="2009-09" db="EMBL/GenBank/DDBJ databases">
        <authorList>
            <person name="Weinstock G."/>
            <person name="Sodergren E."/>
            <person name="Clifton S."/>
            <person name="Fulton L."/>
            <person name="Fulton B."/>
            <person name="Courtney L."/>
            <person name="Fronick C."/>
            <person name="Harrison M."/>
            <person name="Strong C."/>
            <person name="Farmer C."/>
            <person name="Delahaunty K."/>
            <person name="Markovic C."/>
            <person name="Hall O."/>
            <person name="Minx P."/>
            <person name="Tomlinson C."/>
            <person name="Mitreva M."/>
            <person name="Nelson J."/>
            <person name="Hou S."/>
            <person name="Wollam A."/>
            <person name="Pepin K.H."/>
            <person name="Johnson M."/>
            <person name="Bhonagiri V."/>
            <person name="Nash W.E."/>
            <person name="Warren W."/>
            <person name="Chinwalla A."/>
            <person name="Mardis E.R."/>
            <person name="Wilson R.K."/>
        </authorList>
    </citation>
    <scope>NUCLEOTIDE SEQUENCE [LARGE SCALE GENOMIC DNA]</scope>
    <source>
        <strain evidence="2">ATCC 51259</strain>
    </source>
</reference>
<feature type="transmembrane region" description="Helical" evidence="1">
    <location>
        <begin position="57"/>
        <end position="80"/>
    </location>
</feature>
<evidence type="ECO:0000313" key="2">
    <source>
        <dbReference type="EMBL" id="EEX72143.1"/>
    </source>
</evidence>
<evidence type="ECO:0000313" key="3">
    <source>
        <dbReference type="Proteomes" id="UP000003460"/>
    </source>
</evidence>
<keyword evidence="1" id="KW-1133">Transmembrane helix</keyword>
<keyword evidence="1" id="KW-0812">Transmembrane</keyword>
<proteinExistence type="predicted"/>
<evidence type="ECO:0000256" key="1">
    <source>
        <dbReference type="SAM" id="Phobius"/>
    </source>
</evidence>
<dbReference type="EMBL" id="ACIJ02000016">
    <property type="protein sequence ID" value="EEX72143.1"/>
    <property type="molecule type" value="Genomic_DNA"/>
</dbReference>
<organism evidence="2 3">
    <name type="scientific">Alloprevotella tannerae ATCC 51259</name>
    <dbReference type="NCBI Taxonomy" id="626522"/>
    <lineage>
        <taxon>Bacteria</taxon>
        <taxon>Pseudomonadati</taxon>
        <taxon>Bacteroidota</taxon>
        <taxon>Bacteroidia</taxon>
        <taxon>Bacteroidales</taxon>
        <taxon>Prevotellaceae</taxon>
        <taxon>Alloprevotella</taxon>
    </lineage>
</organism>
<accession>C9LEH4</accession>
<name>C9LEH4_9BACT</name>
<comment type="caution">
    <text evidence="2">The sequence shown here is derived from an EMBL/GenBank/DDBJ whole genome shotgun (WGS) entry which is preliminary data.</text>
</comment>
<gene>
    <name evidence="2" type="ORF">GCWU000325_00600</name>
</gene>
<sequence length="83" mass="9445">MPAFLQAFFFLRIEELVAGGVQGLAVIARIIVPAGELQQRGAVVEGDDLHLRRHVSAFLVFCLFHMLLFNWIKSCLFPIYPMR</sequence>
<keyword evidence="1" id="KW-0472">Membrane</keyword>
<keyword evidence="3" id="KW-1185">Reference proteome</keyword>
<dbReference type="Proteomes" id="UP000003460">
    <property type="component" value="Unassembled WGS sequence"/>
</dbReference>
<protein>
    <submittedName>
        <fullName evidence="2">Uncharacterized protein</fullName>
    </submittedName>
</protein>